<reference evidence="2 4" key="1">
    <citation type="submission" date="2015-11" db="EMBL/GenBank/DDBJ databases">
        <title>The limits of bacterial species coexistence and the symbiotic plasmid transference in sympatric Rhizobium populations.</title>
        <authorList>
            <person name="Perez-Carrascal O.M."/>
            <person name="VanInsberghe D."/>
            <person name="Juarez S."/>
            <person name="Polz M.F."/>
            <person name="Vinuesa P."/>
            <person name="Gonzalez V."/>
        </authorList>
    </citation>
    <scope>NUCLEOTIDE SEQUENCE [LARGE SCALE GENOMIC DNA]</scope>
    <source>
        <strain evidence="2 4">N771</strain>
    </source>
</reference>
<dbReference type="Proteomes" id="UP000078551">
    <property type="component" value="Chromosome"/>
</dbReference>
<evidence type="ECO:0000313" key="5">
    <source>
        <dbReference type="Proteomes" id="UP000540266"/>
    </source>
</evidence>
<dbReference type="Proteomes" id="UP000540266">
    <property type="component" value="Chromosome"/>
</dbReference>
<dbReference type="EMBL" id="CP064931">
    <property type="protein sequence ID" value="QPK07874.1"/>
    <property type="molecule type" value="Genomic_DNA"/>
</dbReference>
<accession>A0A192T7S0</accession>
<reference evidence="3 5" key="2">
    <citation type="submission" date="2020-11" db="EMBL/GenBank/DDBJ databases">
        <title>Indigenous Rhizobia Nodulating Common beans in Western Kenya.</title>
        <authorList>
            <person name="Wekesa C.S."/>
            <person name="Oelmueller R."/>
            <person name="Furch A.C."/>
        </authorList>
    </citation>
    <scope>NUCLEOTIDE SEQUENCE [LARGE SCALE GENOMIC DNA]</scope>
    <source>
        <strain evidence="5">BS3</strain>
        <strain evidence="3">S3</strain>
    </source>
</reference>
<dbReference type="GeneID" id="45956162"/>
<dbReference type="Pfam" id="PF01370">
    <property type="entry name" value="Epimerase"/>
    <property type="match status" value="1"/>
</dbReference>
<feature type="domain" description="NAD-dependent epimerase/dehydratase" evidence="1">
    <location>
        <begin position="5"/>
        <end position="213"/>
    </location>
</feature>
<organism evidence="3 5">
    <name type="scientific">Rhizobium phaseoli</name>
    <dbReference type="NCBI Taxonomy" id="396"/>
    <lineage>
        <taxon>Bacteria</taxon>
        <taxon>Pseudomonadati</taxon>
        <taxon>Pseudomonadota</taxon>
        <taxon>Alphaproteobacteria</taxon>
        <taxon>Hyphomicrobiales</taxon>
        <taxon>Rhizobiaceae</taxon>
        <taxon>Rhizobium/Agrobacterium group</taxon>
        <taxon>Rhizobium</taxon>
    </lineage>
</organism>
<proteinExistence type="predicted"/>
<protein>
    <submittedName>
        <fullName evidence="3">NAD(P)-dependent oxidoreductase</fullName>
    </submittedName>
    <submittedName>
        <fullName evidence="2">NAD-dependent nucleoside-diphosphate-sugar epimerase protein</fullName>
    </submittedName>
</protein>
<dbReference type="EMBL" id="CP013568">
    <property type="protein sequence ID" value="ANL83614.1"/>
    <property type="molecule type" value="Genomic_DNA"/>
</dbReference>
<dbReference type="RefSeq" id="WP_012482751.1">
    <property type="nucleotide sequence ID" value="NZ_CP013532.1"/>
</dbReference>
<dbReference type="PRINTS" id="PR01713">
    <property type="entry name" value="NUCEPIMERASE"/>
</dbReference>
<evidence type="ECO:0000313" key="4">
    <source>
        <dbReference type="Proteomes" id="UP000078551"/>
    </source>
</evidence>
<gene>
    <name evidence="2" type="ORF">AMC81_CH00799</name>
    <name evidence="3" type="ORF">HER27_015590</name>
</gene>
<dbReference type="InterPro" id="IPR050177">
    <property type="entry name" value="Lipid_A_modif_metabolic_enz"/>
</dbReference>
<dbReference type="InterPro" id="IPR001509">
    <property type="entry name" value="Epimerase_deHydtase"/>
</dbReference>
<dbReference type="Gene3D" id="3.40.50.720">
    <property type="entry name" value="NAD(P)-binding Rossmann-like Domain"/>
    <property type="match status" value="1"/>
</dbReference>
<sequence>MVDAIVTGAGGFLGKRLVRRLEEAGVDVLALDRTHGDISEEKLWQELPTAGTLFHLAGRTFVPDSWTQSPSFMAANVLGTQHALNWCKRHKAKLVFASAYVYGVPERLPIQESDPVRPNNPYALSKHLAEQLCEFAATHEQIPVVVLRLFNIYGAGQRPEFLIPTLLNRIRAKQDIQVMDLSPRRDYVFVDDVLSAFAKAMDVPEGYHCINIGSGRSYSVQEIIDILQEAAGTALPVVSSCAVRRNEIPDARADITRARAVLGWRPEWDLPTGIRELMKES</sequence>
<name>A0A192T7S0_9HYPH</name>
<dbReference type="STRING" id="396.AMC85_CH00801"/>
<evidence type="ECO:0000313" key="3">
    <source>
        <dbReference type="EMBL" id="QPK07874.1"/>
    </source>
</evidence>
<dbReference type="SUPFAM" id="SSF51735">
    <property type="entry name" value="NAD(P)-binding Rossmann-fold domains"/>
    <property type="match status" value="1"/>
</dbReference>
<dbReference type="PANTHER" id="PTHR43245">
    <property type="entry name" value="BIFUNCTIONAL POLYMYXIN RESISTANCE PROTEIN ARNA"/>
    <property type="match status" value="1"/>
</dbReference>
<evidence type="ECO:0000259" key="1">
    <source>
        <dbReference type="Pfam" id="PF01370"/>
    </source>
</evidence>
<dbReference type="InterPro" id="IPR036291">
    <property type="entry name" value="NAD(P)-bd_dom_sf"/>
</dbReference>
<dbReference type="AlphaFoldDB" id="A0A192T7S0"/>
<keyword evidence="4" id="KW-1185">Reference proteome</keyword>
<evidence type="ECO:0000313" key="2">
    <source>
        <dbReference type="EMBL" id="ANL83614.1"/>
    </source>
</evidence>